<accession>A0ABV4FQE3</accession>
<dbReference type="EMBL" id="JBGBZJ010000003">
    <property type="protein sequence ID" value="MEY9453818.1"/>
    <property type="molecule type" value="Genomic_DNA"/>
</dbReference>
<sequence>MNAEYLDRSLSHRVGAVRTDCANALDRVMRQNAAAGRLASGASLKMFKDETLSAFQRAYIDAQQFTFSLTESHEEGLVTKLSGCASEMIDALMSEVTERSGRLGIQGEVVPNQLEAIRHGLEDIRARLTDDFRFGMKGSERLKKDPVVSIVSNQTNSPGAVQQIGVGDFSQKAFVQNHQPLIDAINKALASPEYQSLRPDQKDALKDVADTLLEEAKKEKPDPGKLKRWGHRLADLGKDLGLHVLATEIVHIMGGMFSG</sequence>
<protein>
    <submittedName>
        <fullName evidence="1">Uncharacterized protein</fullName>
    </submittedName>
</protein>
<keyword evidence="2" id="KW-1185">Reference proteome</keyword>
<proteinExistence type="predicted"/>
<gene>
    <name evidence="1" type="ORF">ABIG07_002766</name>
</gene>
<evidence type="ECO:0000313" key="1">
    <source>
        <dbReference type="EMBL" id="MEY9453818.1"/>
    </source>
</evidence>
<organism evidence="1 2">
    <name type="scientific">Bradyrhizobium ottawaense</name>
    <dbReference type="NCBI Taxonomy" id="931866"/>
    <lineage>
        <taxon>Bacteria</taxon>
        <taxon>Pseudomonadati</taxon>
        <taxon>Pseudomonadota</taxon>
        <taxon>Alphaproteobacteria</taxon>
        <taxon>Hyphomicrobiales</taxon>
        <taxon>Nitrobacteraceae</taxon>
        <taxon>Bradyrhizobium</taxon>
    </lineage>
</organism>
<reference evidence="1 2" key="1">
    <citation type="submission" date="2024-07" db="EMBL/GenBank/DDBJ databases">
        <title>Genomic Encyclopedia of Type Strains, Phase V (KMG-V): Genome sequencing to study the core and pangenomes of soil and plant-associated prokaryotes.</title>
        <authorList>
            <person name="Whitman W."/>
        </authorList>
    </citation>
    <scope>NUCLEOTIDE SEQUENCE [LARGE SCALE GENOMIC DNA]</scope>
    <source>
        <strain evidence="1 2">USDA 152</strain>
    </source>
</reference>
<evidence type="ECO:0000313" key="2">
    <source>
        <dbReference type="Proteomes" id="UP001565369"/>
    </source>
</evidence>
<name>A0ABV4FQE3_9BRAD</name>
<comment type="caution">
    <text evidence="1">The sequence shown here is derived from an EMBL/GenBank/DDBJ whole genome shotgun (WGS) entry which is preliminary data.</text>
</comment>
<dbReference type="RefSeq" id="WP_212436738.1">
    <property type="nucleotide sequence ID" value="NZ_JAFDOH010000002.1"/>
</dbReference>
<dbReference type="Proteomes" id="UP001565369">
    <property type="component" value="Unassembled WGS sequence"/>
</dbReference>